<accession>A0A803MI04</accession>
<protein>
    <submittedName>
        <fullName evidence="4">Uncharacterized protein</fullName>
    </submittedName>
</protein>
<dbReference type="PANTHER" id="PTHR31170">
    <property type="entry name" value="BNAC04G53230D PROTEIN"/>
    <property type="match status" value="1"/>
</dbReference>
<dbReference type="Gramene" id="AUR62029752-RA">
    <property type="protein sequence ID" value="AUR62029752-RA:cds"/>
    <property type="gene ID" value="AUR62029752"/>
</dbReference>
<dbReference type="AlphaFoldDB" id="A0A803MI04"/>
<keyword evidence="5" id="KW-1185">Reference proteome</keyword>
<dbReference type="EnsemblPlants" id="AUR62029752-RA">
    <property type="protein sequence ID" value="AUR62029752-RA:cds"/>
    <property type="gene ID" value="AUR62029752"/>
</dbReference>
<evidence type="ECO:0000313" key="5">
    <source>
        <dbReference type="Proteomes" id="UP000596660"/>
    </source>
</evidence>
<keyword evidence="3" id="KW-1133">Transmembrane helix</keyword>
<keyword evidence="3" id="KW-0812">Transmembrane</keyword>
<reference evidence="4" key="1">
    <citation type="journal article" date="2017" name="Nature">
        <title>The genome of Chenopodium quinoa.</title>
        <authorList>
            <person name="Jarvis D.E."/>
            <person name="Ho Y.S."/>
            <person name="Lightfoot D.J."/>
            <person name="Schmoeckel S.M."/>
            <person name="Li B."/>
            <person name="Borm T.J.A."/>
            <person name="Ohyanagi H."/>
            <person name="Mineta K."/>
            <person name="Michell C.T."/>
            <person name="Saber N."/>
            <person name="Kharbatia N.M."/>
            <person name="Rupper R.R."/>
            <person name="Sharp A.R."/>
            <person name="Dally N."/>
            <person name="Boughton B.A."/>
            <person name="Woo Y.H."/>
            <person name="Gao G."/>
            <person name="Schijlen E.G.W.M."/>
            <person name="Guo X."/>
            <person name="Momin A.A."/>
            <person name="Negrao S."/>
            <person name="Al-Babili S."/>
            <person name="Gehring C."/>
            <person name="Roessner U."/>
            <person name="Jung C."/>
            <person name="Murphy K."/>
            <person name="Arold S.T."/>
            <person name="Gojobori T."/>
            <person name="van der Linden C.G."/>
            <person name="van Loo E.N."/>
            <person name="Jellen E.N."/>
            <person name="Maughan P.J."/>
            <person name="Tester M."/>
        </authorList>
    </citation>
    <scope>NUCLEOTIDE SEQUENCE [LARGE SCALE GENOMIC DNA]</scope>
    <source>
        <strain evidence="4">cv. PI 614886</strain>
    </source>
</reference>
<keyword evidence="3" id="KW-0472">Membrane</keyword>
<feature type="transmembrane region" description="Helical" evidence="3">
    <location>
        <begin position="535"/>
        <end position="559"/>
    </location>
</feature>
<reference evidence="4" key="2">
    <citation type="submission" date="2021-03" db="UniProtKB">
        <authorList>
            <consortium name="EnsemblPlants"/>
        </authorList>
    </citation>
    <scope>IDENTIFICATION</scope>
</reference>
<feature type="coiled-coil region" evidence="1">
    <location>
        <begin position="95"/>
        <end position="122"/>
    </location>
</feature>
<evidence type="ECO:0000256" key="1">
    <source>
        <dbReference type="SAM" id="Coils"/>
    </source>
</evidence>
<dbReference type="Pfam" id="PF03140">
    <property type="entry name" value="DUF247"/>
    <property type="match status" value="1"/>
</dbReference>
<sequence>MLAGETSKPSLALLINAACTKLFVKQPCIFRVPEHLRRLNENAYTPFHVSIGPFHHRDDKYSVMEEHKLVYARDLIRRRFWGSKTSNVSDQKGKVTTLEEEIKVYVEEVEKLEVEARKSYAESIKLSKEEFVDMLLIDGCFIVEFLCRKIRKLSYLEIEMESTSKELGETTRACESTKVGGTFNGMYKFIEEVYEDWEPANDFIFQSTRTSFEVRRDLTLLENQLPYFVLEHIFEFTFSKAIEEFLKNQVFSSEDVPKFHDIVYCALRTSIPNTTHVLTREDVDLRTKNPEMTAHFVSFLRMCCLPPQIISGKVKKAEQSGVFTSDERHNTKTAKKITADQVQDEESTSSGAKQEQRINIKHMREFPCLCNMETPHDIRVPSVTRLAKAGVLFEKSCSETPLLEIKFDSKRGVLKMPPLTMWHHTETFFRNVMAHELYNHTANSGSRSVSDYMCFMDDLINSKEDVALLVKSKIIQNWLESDAVVADLFNSITKHILADYSSYSDTCMQLNKFRGKYNIRWLKAILQQEYFSQPWAIVYFITLVVIQTAAATIQAVTTFTSKK</sequence>
<dbReference type="Proteomes" id="UP000596660">
    <property type="component" value="Unplaced"/>
</dbReference>
<feature type="region of interest" description="Disordered" evidence="2">
    <location>
        <begin position="321"/>
        <end position="355"/>
    </location>
</feature>
<evidence type="ECO:0000313" key="4">
    <source>
        <dbReference type="EnsemblPlants" id="AUR62029752-RA:cds"/>
    </source>
</evidence>
<dbReference type="InterPro" id="IPR004158">
    <property type="entry name" value="DUF247_pln"/>
</dbReference>
<proteinExistence type="predicted"/>
<evidence type="ECO:0000256" key="3">
    <source>
        <dbReference type="SAM" id="Phobius"/>
    </source>
</evidence>
<name>A0A803MI04_CHEQI</name>
<evidence type="ECO:0000256" key="2">
    <source>
        <dbReference type="SAM" id="MobiDB-lite"/>
    </source>
</evidence>
<dbReference type="PANTHER" id="PTHR31170:SF25">
    <property type="entry name" value="BNAA09G04570D PROTEIN"/>
    <property type="match status" value="1"/>
</dbReference>
<organism evidence="4 5">
    <name type="scientific">Chenopodium quinoa</name>
    <name type="common">Quinoa</name>
    <dbReference type="NCBI Taxonomy" id="63459"/>
    <lineage>
        <taxon>Eukaryota</taxon>
        <taxon>Viridiplantae</taxon>
        <taxon>Streptophyta</taxon>
        <taxon>Embryophyta</taxon>
        <taxon>Tracheophyta</taxon>
        <taxon>Spermatophyta</taxon>
        <taxon>Magnoliopsida</taxon>
        <taxon>eudicotyledons</taxon>
        <taxon>Gunneridae</taxon>
        <taxon>Pentapetalae</taxon>
        <taxon>Caryophyllales</taxon>
        <taxon>Chenopodiaceae</taxon>
        <taxon>Chenopodioideae</taxon>
        <taxon>Atripliceae</taxon>
        <taxon>Chenopodium</taxon>
    </lineage>
</organism>
<keyword evidence="1" id="KW-0175">Coiled coil</keyword>